<name>A0AAP2D531_9BACT</name>
<protein>
    <submittedName>
        <fullName evidence="1">Uncharacterized protein</fullName>
    </submittedName>
</protein>
<gene>
    <name evidence="1" type="ORF">KK078_02945</name>
</gene>
<comment type="caution">
    <text evidence="1">The sequence shown here is derived from an EMBL/GenBank/DDBJ whole genome shotgun (WGS) entry which is preliminary data.</text>
</comment>
<dbReference type="AlphaFoldDB" id="A0AAP2D531"/>
<organism evidence="1 2">
    <name type="scientific">Dawidia soli</name>
    <dbReference type="NCBI Taxonomy" id="2782352"/>
    <lineage>
        <taxon>Bacteria</taxon>
        <taxon>Pseudomonadati</taxon>
        <taxon>Bacteroidota</taxon>
        <taxon>Cytophagia</taxon>
        <taxon>Cytophagales</taxon>
        <taxon>Chryseotaleaceae</taxon>
        <taxon>Dawidia</taxon>
    </lineage>
</organism>
<dbReference type="EMBL" id="JAHESC010000003">
    <property type="protein sequence ID" value="MBT1685494.1"/>
    <property type="molecule type" value="Genomic_DNA"/>
</dbReference>
<evidence type="ECO:0000313" key="2">
    <source>
        <dbReference type="Proteomes" id="UP001319180"/>
    </source>
</evidence>
<proteinExistence type="predicted"/>
<reference evidence="1 2" key="1">
    <citation type="submission" date="2021-05" db="EMBL/GenBank/DDBJ databases">
        <title>A Polyphasic approach of four new species of the genus Ohtaekwangia: Ohtaekwangia histidinii sp. nov., Ohtaekwangia cretensis sp. nov., Ohtaekwangia indiensis sp. nov., Ohtaekwangia reichenbachii sp. nov. from diverse environment.</title>
        <authorList>
            <person name="Octaviana S."/>
        </authorList>
    </citation>
    <scope>NUCLEOTIDE SEQUENCE [LARGE SCALE GENOMIC DNA]</scope>
    <source>
        <strain evidence="1 2">PWU37</strain>
    </source>
</reference>
<dbReference type="RefSeq" id="WP_254088744.1">
    <property type="nucleotide sequence ID" value="NZ_JAHESC010000003.1"/>
</dbReference>
<accession>A0AAP2D531</accession>
<evidence type="ECO:0000313" key="1">
    <source>
        <dbReference type="EMBL" id="MBT1685494.1"/>
    </source>
</evidence>
<sequence length="367" mass="41902">MKKPIILLSGCAILSSLLVVVLYGFSNHYIRKNNSFLRVIVKDAFYGISGKDLKYNSYYIAGTTRRHVYLANVTAPLHLLVLNTKEKDSTGIAITDSTEITLQIKNLERLTYKRPRISVLEPYFYIMDGVMPSLYRGKLNEWEADSFMFDKAAYFIDGIPVSARSFAIKSISGLTNEQILGRIKADSPYVKFTPGILQKQIDGKFCTDGMLHYDRAEGKLIYLYYYRNQYIVMDTSMNVTYRGNTIDTVSHAQVSGAKISSEGSYTMSTPPVTVNETSCVSNGLLFVKSPLLSKNEDENAFKWQSAVDVYDLENGTYQFSFYVPKFEGKSFREFRVVEDRLIVLYDHHLEINELNMKYFSKPESIVF</sequence>
<dbReference type="Proteomes" id="UP001319180">
    <property type="component" value="Unassembled WGS sequence"/>
</dbReference>
<keyword evidence="2" id="KW-1185">Reference proteome</keyword>